<accession>A0A4Y7U2N9</accession>
<proteinExistence type="predicted"/>
<reference evidence="1 2" key="1">
    <citation type="journal article" date="2018" name="Syst. Appl. Microbiol.">
        <title>Flavobacterium circumlabens sp. nov. and Flavobacterium cupreum sp. nov., two psychrotrophic species isolated from Antarctic environmental samples.</title>
        <authorList>
            <person name="Kralova S."/>
            <person name="Busse H.J."/>
            <person name="Svec P."/>
            <person name="Maslanova I."/>
            <person name="Stankova E."/>
            <person name="Bartak M."/>
            <person name="Sedlacek I."/>
        </authorList>
    </citation>
    <scope>NUCLEOTIDE SEQUENCE [LARGE SCALE GENOMIC DNA]</scope>
    <source>
        <strain evidence="1 2">CCM 8828</strain>
    </source>
</reference>
<sequence>NLIKGIVISVIYILIFDKLKSIIK</sequence>
<dbReference type="EMBL" id="QWDN01001011">
    <property type="protein sequence ID" value="TEB40697.1"/>
    <property type="molecule type" value="Genomic_DNA"/>
</dbReference>
<organism evidence="1 2">
    <name type="scientific">Flavobacterium circumlabens</name>
    <dbReference type="NCBI Taxonomy" id="2133765"/>
    <lineage>
        <taxon>Bacteria</taxon>
        <taxon>Pseudomonadati</taxon>
        <taxon>Bacteroidota</taxon>
        <taxon>Flavobacteriia</taxon>
        <taxon>Flavobacteriales</taxon>
        <taxon>Flavobacteriaceae</taxon>
        <taxon>Flavobacterium</taxon>
    </lineage>
</organism>
<protein>
    <submittedName>
        <fullName evidence="1">Riboflavin transporter RibU</fullName>
    </submittedName>
</protein>
<evidence type="ECO:0000313" key="1">
    <source>
        <dbReference type="EMBL" id="TEB40697.1"/>
    </source>
</evidence>
<dbReference type="Proteomes" id="UP000298340">
    <property type="component" value="Unassembled WGS sequence"/>
</dbReference>
<dbReference type="AlphaFoldDB" id="A0A4Y7U2N9"/>
<evidence type="ECO:0000313" key="2">
    <source>
        <dbReference type="Proteomes" id="UP000298340"/>
    </source>
</evidence>
<gene>
    <name evidence="1" type="ORF">D0809_29290</name>
</gene>
<feature type="non-terminal residue" evidence="1">
    <location>
        <position position="1"/>
    </location>
</feature>
<comment type="caution">
    <text evidence="1">The sequence shown here is derived from an EMBL/GenBank/DDBJ whole genome shotgun (WGS) entry which is preliminary data.</text>
</comment>
<name>A0A4Y7U2N9_9FLAO</name>